<reference evidence="8 9" key="1">
    <citation type="submission" date="2020-08" db="EMBL/GenBank/DDBJ databases">
        <title>Genome public.</title>
        <authorList>
            <person name="Liu C."/>
            <person name="Sun Q."/>
        </authorList>
    </citation>
    <scope>NUCLEOTIDE SEQUENCE [LARGE SCALE GENOMIC DNA]</scope>
    <source>
        <strain evidence="8 9">BX1</strain>
    </source>
</reference>
<proteinExistence type="predicted"/>
<protein>
    <recommendedName>
        <fullName evidence="10">Electron transport complex protein RnfA</fullName>
    </recommendedName>
</protein>
<keyword evidence="6 7" id="KW-0472">Membrane</keyword>
<evidence type="ECO:0000313" key="9">
    <source>
        <dbReference type="Proteomes" id="UP000658131"/>
    </source>
</evidence>
<feature type="transmembrane region" description="Helical" evidence="7">
    <location>
        <begin position="38"/>
        <end position="62"/>
    </location>
</feature>
<keyword evidence="3 7" id="KW-0812">Transmembrane</keyword>
<dbReference type="Proteomes" id="UP000658131">
    <property type="component" value="Unassembled WGS sequence"/>
</dbReference>
<dbReference type="EMBL" id="JACRTB010000003">
    <property type="protein sequence ID" value="MBC8575341.1"/>
    <property type="molecule type" value="Genomic_DNA"/>
</dbReference>
<evidence type="ECO:0000256" key="5">
    <source>
        <dbReference type="ARBA" id="ARBA00022989"/>
    </source>
</evidence>
<feature type="transmembrane region" description="Helical" evidence="7">
    <location>
        <begin position="134"/>
        <end position="155"/>
    </location>
</feature>
<name>A0ABR7NG27_9FIRM</name>
<accession>A0ABR7NG27</accession>
<feature type="transmembrane region" description="Helical" evidence="7">
    <location>
        <begin position="6"/>
        <end position="26"/>
    </location>
</feature>
<evidence type="ECO:0008006" key="10">
    <source>
        <dbReference type="Google" id="ProtNLM"/>
    </source>
</evidence>
<feature type="transmembrane region" description="Helical" evidence="7">
    <location>
        <begin position="74"/>
        <end position="99"/>
    </location>
</feature>
<evidence type="ECO:0000313" key="8">
    <source>
        <dbReference type="EMBL" id="MBC8575341.1"/>
    </source>
</evidence>
<dbReference type="InterPro" id="IPR050133">
    <property type="entry name" value="NqrDE/RnfAE_oxidrdctase"/>
</dbReference>
<keyword evidence="5 7" id="KW-1133">Transmembrane helix</keyword>
<dbReference type="InterPro" id="IPR003667">
    <property type="entry name" value="NqrDE/RnfAE"/>
</dbReference>
<evidence type="ECO:0000256" key="3">
    <source>
        <dbReference type="ARBA" id="ARBA00022692"/>
    </source>
</evidence>
<evidence type="ECO:0000256" key="2">
    <source>
        <dbReference type="ARBA" id="ARBA00022448"/>
    </source>
</evidence>
<evidence type="ECO:0000256" key="4">
    <source>
        <dbReference type="ARBA" id="ARBA00022967"/>
    </source>
</evidence>
<evidence type="ECO:0000256" key="7">
    <source>
        <dbReference type="SAM" id="Phobius"/>
    </source>
</evidence>
<evidence type="ECO:0000256" key="1">
    <source>
        <dbReference type="ARBA" id="ARBA00004127"/>
    </source>
</evidence>
<keyword evidence="4" id="KW-1278">Translocase</keyword>
<feature type="transmembrane region" description="Helical" evidence="7">
    <location>
        <begin position="167"/>
        <end position="189"/>
    </location>
</feature>
<evidence type="ECO:0000256" key="6">
    <source>
        <dbReference type="ARBA" id="ARBA00023136"/>
    </source>
</evidence>
<dbReference type="PANTHER" id="PTHR30335">
    <property type="entry name" value="INTEGRAL MEMBRANE PROTEIN OF SOXR-REDUCING COMPLEX"/>
    <property type="match status" value="1"/>
</dbReference>
<keyword evidence="9" id="KW-1185">Reference proteome</keyword>
<organism evidence="8 9">
    <name type="scientific">Yanshouia hominis</name>
    <dbReference type="NCBI Taxonomy" id="2763673"/>
    <lineage>
        <taxon>Bacteria</taxon>
        <taxon>Bacillati</taxon>
        <taxon>Bacillota</taxon>
        <taxon>Clostridia</taxon>
        <taxon>Eubacteriales</taxon>
        <taxon>Oscillospiraceae</taxon>
        <taxon>Yanshouia</taxon>
    </lineage>
</organism>
<sequence>MNLIVSMLTVLVSSAVIENLLFARAIGADHILRQTRSYRFIIEFGLGAAVISGVTVMPLWWLSQTFGRESWWNYARSMAAVLLIAVVSLLLTIAMAAAGRIQKPMRLVDQGAVYSASLAVVLLSLTAKMTFLPSVLYCFGASAGLAAAMILVHAGRERLELCVLPRPFEGLPITMIYIGILSLAIYGLIGHQLPT</sequence>
<gene>
    <name evidence="8" type="ORF">H8717_02795</name>
</gene>
<dbReference type="Pfam" id="PF02508">
    <property type="entry name" value="Rnf-Nqr"/>
    <property type="match status" value="1"/>
</dbReference>
<comment type="caution">
    <text evidence="8">The sequence shown here is derived from an EMBL/GenBank/DDBJ whole genome shotgun (WGS) entry which is preliminary data.</text>
</comment>
<comment type="subcellular location">
    <subcellularLocation>
        <location evidence="1">Endomembrane system</location>
        <topology evidence="1">Multi-pass membrane protein</topology>
    </subcellularLocation>
</comment>
<keyword evidence="2" id="KW-0813">Transport</keyword>
<dbReference type="RefSeq" id="WP_262398985.1">
    <property type="nucleotide sequence ID" value="NZ_JACRTB010000003.1"/>
</dbReference>
<dbReference type="PANTHER" id="PTHR30335:SF0">
    <property type="entry name" value="ION-TRANSLOCATING OXIDOREDUCTASE COMPLEX SUBUNIT A"/>
    <property type="match status" value="1"/>
</dbReference>